<comment type="caution">
    <text evidence="1">The sequence shown here is derived from an EMBL/GenBank/DDBJ whole genome shotgun (WGS) entry which is preliminary data.</text>
</comment>
<proteinExistence type="predicted"/>
<dbReference type="SUPFAM" id="SSF56235">
    <property type="entry name" value="N-terminal nucleophile aminohydrolases (Ntn hydrolases)"/>
    <property type="match status" value="1"/>
</dbReference>
<dbReference type="InterPro" id="IPR029055">
    <property type="entry name" value="Ntn_hydrolases_N"/>
</dbReference>
<sequence length="583" mass="64322">MNITLAVAAISDRGRRLLPRVWDEACRLGGEAYDVTNASTEVTDRRAVLNARAVEGTWNAPTWLHDEHGVLSLSQPPVSYTEEIPGSGWERWARSALREDRGRRTVQPGYFGASLWDDGGLEAWNDVFGFGRAYVVQNQDFVAVGNHIGMLSLFSSRPLEVDVYGADLLAQVGFWPEDHSPVAEVRRLGPAEVIAVGIRDEVSRRRYASDEEFYGYREQQPDYDAVAASMAVLTSNIGDIAVQAPTVHLSGGQDSRVTAAAWLAGGKPASLQTVGTLQGEVDVAEELLAAIDRDGALEARGVTHRVTYPNPGRVSNFSIEDRLTKGLLLWDGDFAPGNLKAPINRPPARSRLTIGGANGEVMHGIYYSTPKMLEAARAMEHPVDRVGRAFAGKVNTPESRVSTLQFIENQKAFTRSLGHEDATALNVFQMHSKFRRWINAQLSSASFVLLLNPVFVRAGIDLTPEQRLDKVMQKAMSRALIPEWESIRYFKASPEDSKRSGRVQGMRTWQTSPGSMEHLIHERTAWQRWFTHDAMADIEKAVGAGDGNAMHESNLNKAYLLDALPDHVGALERVRSQLWSAAA</sequence>
<dbReference type="Proteomes" id="UP000698222">
    <property type="component" value="Unassembled WGS sequence"/>
</dbReference>
<reference evidence="1 2" key="1">
    <citation type="submission" date="2021-03" db="EMBL/GenBank/DDBJ databases">
        <title>Sequencing the genomes of 1000 actinobacteria strains.</title>
        <authorList>
            <person name="Klenk H.-P."/>
        </authorList>
    </citation>
    <scope>NUCLEOTIDE SEQUENCE [LARGE SCALE GENOMIC DNA]</scope>
    <source>
        <strain evidence="1 2">DSM 14564</strain>
    </source>
</reference>
<organism evidence="1 2">
    <name type="scientific">Brachybacterium fresconis</name>
    <dbReference type="NCBI Taxonomy" id="173363"/>
    <lineage>
        <taxon>Bacteria</taxon>
        <taxon>Bacillati</taxon>
        <taxon>Actinomycetota</taxon>
        <taxon>Actinomycetes</taxon>
        <taxon>Micrococcales</taxon>
        <taxon>Dermabacteraceae</taxon>
        <taxon>Brachybacterium</taxon>
    </lineage>
</organism>
<evidence type="ECO:0000313" key="1">
    <source>
        <dbReference type="EMBL" id="MBP2409053.1"/>
    </source>
</evidence>
<accession>A0ABS4YJT0</accession>
<evidence type="ECO:0000313" key="2">
    <source>
        <dbReference type="Proteomes" id="UP000698222"/>
    </source>
</evidence>
<evidence type="ECO:0008006" key="3">
    <source>
        <dbReference type="Google" id="ProtNLM"/>
    </source>
</evidence>
<gene>
    <name evidence="1" type="ORF">JOF44_001956</name>
</gene>
<keyword evidence="2" id="KW-1185">Reference proteome</keyword>
<name>A0ABS4YJT0_9MICO</name>
<protein>
    <recommendedName>
        <fullName evidence="3">Asparagine synthase</fullName>
    </recommendedName>
</protein>
<dbReference type="EMBL" id="JAGIOC010000001">
    <property type="protein sequence ID" value="MBP2409053.1"/>
    <property type="molecule type" value="Genomic_DNA"/>
</dbReference>
<dbReference type="RefSeq" id="WP_209890408.1">
    <property type="nucleotide sequence ID" value="NZ_BAAAJV010000018.1"/>
</dbReference>